<dbReference type="PANTHER" id="PTHR46780">
    <property type="entry name" value="PROTEIN EVA-1"/>
    <property type="match status" value="1"/>
</dbReference>
<accession>A0AAD9JXL4</accession>
<dbReference type="Gene3D" id="2.60.120.740">
    <property type="match status" value="1"/>
</dbReference>
<dbReference type="InterPro" id="IPR043159">
    <property type="entry name" value="Lectin_gal-bd_sf"/>
</dbReference>
<dbReference type="InterPro" id="IPR000922">
    <property type="entry name" value="Lectin_gal-bd_dom"/>
</dbReference>
<protein>
    <recommendedName>
        <fullName evidence="2">SUEL-type lectin domain-containing protein</fullName>
    </recommendedName>
</protein>
<organism evidence="3 4">
    <name type="scientific">Paralvinella palmiformis</name>
    <dbReference type="NCBI Taxonomy" id="53620"/>
    <lineage>
        <taxon>Eukaryota</taxon>
        <taxon>Metazoa</taxon>
        <taxon>Spiralia</taxon>
        <taxon>Lophotrochozoa</taxon>
        <taxon>Annelida</taxon>
        <taxon>Polychaeta</taxon>
        <taxon>Sedentaria</taxon>
        <taxon>Canalipalpata</taxon>
        <taxon>Terebellida</taxon>
        <taxon>Terebelliformia</taxon>
        <taxon>Alvinellidae</taxon>
        <taxon>Paralvinella</taxon>
    </lineage>
</organism>
<evidence type="ECO:0000313" key="4">
    <source>
        <dbReference type="Proteomes" id="UP001208570"/>
    </source>
</evidence>
<name>A0AAD9JXL4_9ANNE</name>
<dbReference type="AlphaFoldDB" id="A0AAD9JXL4"/>
<keyword evidence="1" id="KW-0812">Transmembrane</keyword>
<dbReference type="Proteomes" id="UP001208570">
    <property type="component" value="Unassembled WGS sequence"/>
</dbReference>
<proteinExistence type="predicted"/>
<evidence type="ECO:0000259" key="2">
    <source>
        <dbReference type="Pfam" id="PF02140"/>
    </source>
</evidence>
<gene>
    <name evidence="3" type="ORF">LSH36_123g03037</name>
</gene>
<keyword evidence="1" id="KW-1133">Transmembrane helix</keyword>
<evidence type="ECO:0000256" key="1">
    <source>
        <dbReference type="SAM" id="Phobius"/>
    </source>
</evidence>
<evidence type="ECO:0000313" key="3">
    <source>
        <dbReference type="EMBL" id="KAK2160982.1"/>
    </source>
</evidence>
<dbReference type="GO" id="GO:0030246">
    <property type="term" value="F:carbohydrate binding"/>
    <property type="evidence" value="ECO:0007669"/>
    <property type="project" value="InterPro"/>
</dbReference>
<feature type="domain" description="SUEL-type lectin" evidence="2">
    <location>
        <begin position="55"/>
        <end position="133"/>
    </location>
</feature>
<comment type="caution">
    <text evidence="3">The sequence shown here is derived from an EMBL/GenBank/DDBJ whole genome shotgun (WGS) entry which is preliminary data.</text>
</comment>
<dbReference type="Pfam" id="PF02140">
    <property type="entry name" value="SUEL_Lectin"/>
    <property type="match status" value="1"/>
</dbReference>
<feature type="transmembrane region" description="Helical" evidence="1">
    <location>
        <begin position="395"/>
        <end position="426"/>
    </location>
</feature>
<reference evidence="3" key="1">
    <citation type="journal article" date="2023" name="Mol. Biol. Evol.">
        <title>Third-Generation Sequencing Reveals the Adaptive Role of the Epigenome in Three Deep-Sea Polychaetes.</title>
        <authorList>
            <person name="Perez M."/>
            <person name="Aroh O."/>
            <person name="Sun Y."/>
            <person name="Lan Y."/>
            <person name="Juniper S.K."/>
            <person name="Young C.R."/>
            <person name="Angers B."/>
            <person name="Qian P.Y."/>
        </authorList>
    </citation>
    <scope>NUCLEOTIDE SEQUENCE</scope>
    <source>
        <strain evidence="3">P08H-3</strain>
    </source>
</reference>
<sequence length="567" mass="63253">MRRLAVRQPERVVGCLPPDGALTLCFYLSKSVISSCIRLFEGAKEYCQLEGFDATCPPDHVILITKAKYGRMKLGRCLTRDYYVGCSDDVTSILHERCSGKSNCYVSIPDPALYEKQHCPKDLVSYLDAEYSCLQVTYFANVTCANNQRRIHIPKSGGFIAGYQPFSTYHLSPPSSQCQLALRAARGQTINVTLYEFHSDPDQTSTDVQGQQYQCVVLATIKERLTDSYRENVVCSRGGHFQQLVYSSKTHEIIIDINQRMDGGRGQRRFLLQYQAVGCRDPNIPDDMTQHRRGDQLDVRCNNTGQVWHLVCRGNSWVGEFGNCTVGYLALISQDLTPKMLAACIMKVEALDETLDSPTNLSQTTSHDRLMNHATYHLRPSAFVTLIPGRHGNRFVFYSSAGIVMAIVVGIVLGIMIGFCLLLVVYNVRRKRKKAAGARASGIDRPGSQLANKYPDTTYNVSDPMLPGNLVHPDLTVDKGCHVMCDVTGTMARGRDRDHVYEKPQSGMEVQCLLSQVKAAESAHPMLTLDPVDGGDYGCHLHRQTTWSQRGEKFEMMPPPPSCIVQT</sequence>
<keyword evidence="1" id="KW-0472">Membrane</keyword>
<dbReference type="CDD" id="cd22823">
    <property type="entry name" value="Gal_Rha_Lectin"/>
    <property type="match status" value="1"/>
</dbReference>
<dbReference type="EMBL" id="JAODUP010000123">
    <property type="protein sequence ID" value="KAK2160982.1"/>
    <property type="molecule type" value="Genomic_DNA"/>
</dbReference>
<keyword evidence="4" id="KW-1185">Reference proteome</keyword>